<evidence type="ECO:0000256" key="3">
    <source>
        <dbReference type="SAM" id="MobiDB-lite"/>
    </source>
</evidence>
<evidence type="ECO:0000256" key="1">
    <source>
        <dbReference type="PROSITE-ProRule" id="PRU00708"/>
    </source>
</evidence>
<feature type="repeat" description="PPR" evidence="1">
    <location>
        <begin position="126"/>
        <end position="160"/>
    </location>
</feature>
<dbReference type="InterPro" id="IPR052408">
    <property type="entry name" value="Exonuclease_MUT-7-like"/>
</dbReference>
<feature type="region of interest" description="Disordered" evidence="3">
    <location>
        <begin position="850"/>
        <end position="870"/>
    </location>
</feature>
<dbReference type="OrthoDB" id="10261556at2759"/>
<organism evidence="5 6">
    <name type="scientific">Pythium oligandrum</name>
    <name type="common">Mycoparasitic fungus</name>
    <dbReference type="NCBI Taxonomy" id="41045"/>
    <lineage>
        <taxon>Eukaryota</taxon>
        <taxon>Sar</taxon>
        <taxon>Stramenopiles</taxon>
        <taxon>Oomycota</taxon>
        <taxon>Peronosporomycetes</taxon>
        <taxon>Pythiales</taxon>
        <taxon>Pythiaceae</taxon>
        <taxon>Pythium</taxon>
    </lineage>
</organism>
<feature type="domain" description="3'-5' exonuclease" evidence="4">
    <location>
        <begin position="929"/>
        <end position="1115"/>
    </location>
</feature>
<evidence type="ECO:0000256" key="2">
    <source>
        <dbReference type="SAM" id="Coils"/>
    </source>
</evidence>
<dbReference type="Pfam" id="PF01612">
    <property type="entry name" value="DNA_pol_A_exo1"/>
    <property type="match status" value="1"/>
</dbReference>
<dbReference type="PROSITE" id="PS51375">
    <property type="entry name" value="PPR"/>
    <property type="match status" value="1"/>
</dbReference>
<sequence length="1115" mass="127096">MTDEVGDAKRWAWESDALTKDIVHVLQNGEACDTRDFLKPLFKWMKAGVRKHGQTDKTLVEKAFAFVDWMVLVSKEGDIERGIPKLDALQPAYALNTLVTSSQRAGSLPEAQRAFDLLVEYGYEPDVFTYTALIDVLARNQDVRGAIVKYEEMKQTKTKPNIVTFTTIIRAISFSDELDPSECLRFLTEAREEETFDEALFIEALDMCAKRQTLTVAEMILQEVLAHGAVLRDSERLIRVLMTLVVKREDKAEVLTAWRQRGLVTELEASSIEKAKAHSVRQNGTKALGCLGQDTSDTVRRAVSEHGINRLVERLSLGEPVSTNDFETLLHQCRKRKWKEEIGMTADAMRTLAAEGWTYRSVEGEETCLPPQPHLAPTSKTYVSIVDAYLACGDEPLAWEAFQEVGRQPELRREQALYRKYIRGCYLLTECTHIQEMLRLANTDMEKLKREADSQSSKHKLVFTRRMCVELVRMHGYRHMEGVDIIVNQLPGDISHEKKQHFFEELITSCAYKHNTSGVVETLEALTTHGFRRSAQTEMAVFICCLQFGDVESALKMLHDFQSKGLALKIPVYNSLLREMYFKYTRRGGSFDDSSRGVAMRTLQSRSALFQQAIAEQEALEGIEDEGPEHTSSQDEREWELLFWCEQSSLKCAPLMFTQHVVEVITTIRDKESKIIAERVIRCALCSTSDPVLFNLRAVMSLRFLDMTYRAQAKLAKQMLTLLSNGGDEVPAIESHHKEFCFDQLNQVTVHIFKELDDALDLHLYDAARVLAFCMDALEKDNVDKTIGFLVNKEALYTLEYAEFLMPKLAEVYVVHGVIAILQFFKPEVEYSVVIRRRFVREVMDLENTLNDEDDDEEGEGSDDESSNSQKTMRYTWRAIVEFKLQHEAEFLPFMMQYKLKVVYADADAPDQANCGVEYLESPLSDDAVVIVDDEDSVALAYEILTSDEVHRIGIDAEWRPDMRGYSKSKCSVLQIACDSSIFLFDLLAVSITDLEELFVHLFASSSIVKLGFALDGDIKRLQWSFPDTKCFDKVENVVDFYGFTERNTPEGAAERRHNKGLSALVHETLGRPLNKRMQKSDWEKRPMSKAQTKYAALDAYCLLLLHNKLCLSTT</sequence>
<evidence type="ECO:0000313" key="5">
    <source>
        <dbReference type="EMBL" id="TMW62645.1"/>
    </source>
</evidence>
<evidence type="ECO:0000313" key="6">
    <source>
        <dbReference type="Proteomes" id="UP000794436"/>
    </source>
</evidence>
<keyword evidence="6" id="KW-1185">Reference proteome</keyword>
<comment type="caution">
    <text evidence="5">The sequence shown here is derived from an EMBL/GenBank/DDBJ whole genome shotgun (WGS) entry which is preliminary data.</text>
</comment>
<dbReference type="GO" id="GO:0006139">
    <property type="term" value="P:nucleobase-containing compound metabolic process"/>
    <property type="evidence" value="ECO:0007669"/>
    <property type="project" value="InterPro"/>
</dbReference>
<dbReference type="InterPro" id="IPR002562">
    <property type="entry name" value="3'-5'_exonuclease_dom"/>
</dbReference>
<proteinExistence type="predicted"/>
<feature type="coiled-coil region" evidence="2">
    <location>
        <begin position="431"/>
        <end position="458"/>
    </location>
</feature>
<accession>A0A8K1CH67</accession>
<dbReference type="GO" id="GO:0008408">
    <property type="term" value="F:3'-5' exonuclease activity"/>
    <property type="evidence" value="ECO:0007669"/>
    <property type="project" value="InterPro"/>
</dbReference>
<evidence type="ECO:0000259" key="4">
    <source>
        <dbReference type="SMART" id="SM00474"/>
    </source>
</evidence>
<dbReference type="InterPro" id="IPR012337">
    <property type="entry name" value="RNaseH-like_sf"/>
</dbReference>
<dbReference type="InterPro" id="IPR011990">
    <property type="entry name" value="TPR-like_helical_dom_sf"/>
</dbReference>
<dbReference type="InterPro" id="IPR036397">
    <property type="entry name" value="RNaseH_sf"/>
</dbReference>
<keyword evidence="2" id="KW-0175">Coiled coil</keyword>
<reference evidence="5" key="1">
    <citation type="submission" date="2019-03" db="EMBL/GenBank/DDBJ databases">
        <title>Long read genome sequence of the mycoparasitic Pythium oligandrum ATCC 38472 isolated from sugarbeet rhizosphere.</title>
        <authorList>
            <person name="Gaulin E."/>
        </authorList>
    </citation>
    <scope>NUCLEOTIDE SEQUENCE</scope>
    <source>
        <strain evidence="5">ATCC 38472_TT</strain>
    </source>
</reference>
<dbReference type="AlphaFoldDB" id="A0A8K1CH67"/>
<dbReference type="Pfam" id="PF13041">
    <property type="entry name" value="PPR_2"/>
    <property type="match status" value="1"/>
</dbReference>
<dbReference type="Proteomes" id="UP000794436">
    <property type="component" value="Unassembled WGS sequence"/>
</dbReference>
<dbReference type="InterPro" id="IPR002885">
    <property type="entry name" value="PPR_rpt"/>
</dbReference>
<feature type="compositionally biased region" description="Acidic residues" evidence="3">
    <location>
        <begin position="850"/>
        <end position="866"/>
    </location>
</feature>
<protein>
    <recommendedName>
        <fullName evidence="4">3'-5' exonuclease domain-containing protein</fullName>
    </recommendedName>
</protein>
<dbReference type="GO" id="GO:0003676">
    <property type="term" value="F:nucleic acid binding"/>
    <property type="evidence" value="ECO:0007669"/>
    <property type="project" value="InterPro"/>
</dbReference>
<dbReference type="Gene3D" id="3.30.420.10">
    <property type="entry name" value="Ribonuclease H-like superfamily/Ribonuclease H"/>
    <property type="match status" value="1"/>
</dbReference>
<dbReference type="Gene3D" id="1.25.40.10">
    <property type="entry name" value="Tetratricopeptide repeat domain"/>
    <property type="match status" value="2"/>
</dbReference>
<dbReference type="EMBL" id="SPLM01000073">
    <property type="protein sequence ID" value="TMW62645.1"/>
    <property type="molecule type" value="Genomic_DNA"/>
</dbReference>
<dbReference type="PANTHER" id="PTHR47765">
    <property type="entry name" value="3'-5' EXONUCLEASE DOMAIN-CONTAINING PROTEIN"/>
    <property type="match status" value="1"/>
</dbReference>
<dbReference type="NCBIfam" id="TIGR00756">
    <property type="entry name" value="PPR"/>
    <property type="match status" value="1"/>
</dbReference>
<dbReference type="SMART" id="SM00474">
    <property type="entry name" value="35EXOc"/>
    <property type="match status" value="1"/>
</dbReference>
<dbReference type="SUPFAM" id="SSF53098">
    <property type="entry name" value="Ribonuclease H-like"/>
    <property type="match status" value="1"/>
</dbReference>
<dbReference type="PANTHER" id="PTHR47765:SF2">
    <property type="entry name" value="EXONUCLEASE MUT-7 HOMOLOG"/>
    <property type="match status" value="1"/>
</dbReference>
<name>A0A8K1CH67_PYTOL</name>
<gene>
    <name evidence="5" type="ORF">Poli38472_005263</name>
</gene>